<dbReference type="EMBL" id="CAJOBP010001086">
    <property type="protein sequence ID" value="CAF4252081.1"/>
    <property type="molecule type" value="Genomic_DNA"/>
</dbReference>
<dbReference type="InterPro" id="IPR007259">
    <property type="entry name" value="GCP"/>
</dbReference>
<comment type="similarity">
    <text evidence="5">Belongs to the TUBGCP family.</text>
</comment>
<dbReference type="PANTHER" id="PTHR19302">
    <property type="entry name" value="GAMMA TUBULIN COMPLEX PROTEIN"/>
    <property type="match status" value="1"/>
</dbReference>
<evidence type="ECO:0000259" key="6">
    <source>
        <dbReference type="Pfam" id="PF17681"/>
    </source>
</evidence>
<evidence type="ECO:0000313" key="8">
    <source>
        <dbReference type="Proteomes" id="UP000663873"/>
    </source>
</evidence>
<evidence type="ECO:0000256" key="1">
    <source>
        <dbReference type="ARBA" id="ARBA00004267"/>
    </source>
</evidence>
<keyword evidence="2 5" id="KW-0963">Cytoplasm</keyword>
<keyword evidence="4 5" id="KW-0206">Cytoskeleton</keyword>
<evidence type="ECO:0000313" key="7">
    <source>
        <dbReference type="EMBL" id="CAF4252081.1"/>
    </source>
</evidence>
<dbReference type="GO" id="GO:0031122">
    <property type="term" value="P:cytoplasmic microtubule organization"/>
    <property type="evidence" value="ECO:0007669"/>
    <property type="project" value="TreeGrafter"/>
</dbReference>
<evidence type="ECO:0000256" key="5">
    <source>
        <dbReference type="RuleBase" id="RU363050"/>
    </source>
</evidence>
<organism evidence="7 8">
    <name type="scientific">Rotaria socialis</name>
    <dbReference type="NCBI Taxonomy" id="392032"/>
    <lineage>
        <taxon>Eukaryota</taxon>
        <taxon>Metazoa</taxon>
        <taxon>Spiralia</taxon>
        <taxon>Gnathifera</taxon>
        <taxon>Rotifera</taxon>
        <taxon>Eurotatoria</taxon>
        <taxon>Bdelloidea</taxon>
        <taxon>Philodinida</taxon>
        <taxon>Philodinidae</taxon>
        <taxon>Rotaria</taxon>
    </lineage>
</organism>
<dbReference type="GO" id="GO:0005874">
    <property type="term" value="C:microtubule"/>
    <property type="evidence" value="ECO:0007669"/>
    <property type="project" value="UniProtKB-KW"/>
</dbReference>
<evidence type="ECO:0000256" key="3">
    <source>
        <dbReference type="ARBA" id="ARBA00022701"/>
    </source>
</evidence>
<keyword evidence="3 5" id="KW-0493">Microtubule</keyword>
<comment type="caution">
    <text evidence="7">The sequence shown here is derived from an EMBL/GenBank/DDBJ whole genome shotgun (WGS) entry which is preliminary data.</text>
</comment>
<dbReference type="GO" id="GO:0043015">
    <property type="term" value="F:gamma-tubulin binding"/>
    <property type="evidence" value="ECO:0007669"/>
    <property type="project" value="InterPro"/>
</dbReference>
<dbReference type="GO" id="GO:0007020">
    <property type="term" value="P:microtubule nucleation"/>
    <property type="evidence" value="ECO:0007669"/>
    <property type="project" value="InterPro"/>
</dbReference>
<sequence>MALHEALIALQTGCSGLLTLKQDDPHFKRRLPTIPYVHQGELEILDRLTQIGQHYRTLDEFIQNIFRDKTSGLYILSFVFELRSILQSYLQCLSQLEHECLIDTSLTLSHLLISLTDYTILFPALVSLINKLQSNNYRGCQILDVIRRCTLDGNTILSSTMKQLLSACHRILIKQITSILTRGQVYDEYAEFFIGLNNSVNVEAMGLATPSVSRMTSAIPSRSHSPDRDRQMTLQVLLLKIRPEKI</sequence>
<dbReference type="Proteomes" id="UP000663873">
    <property type="component" value="Unassembled WGS sequence"/>
</dbReference>
<dbReference type="GO" id="GO:0051011">
    <property type="term" value="F:microtubule minus-end binding"/>
    <property type="evidence" value="ECO:0007669"/>
    <property type="project" value="TreeGrafter"/>
</dbReference>
<dbReference type="PANTHER" id="PTHR19302:SF27">
    <property type="entry name" value="GAMMA-TUBULIN COMPLEX COMPONENT 4"/>
    <property type="match status" value="1"/>
</dbReference>
<dbReference type="AlphaFoldDB" id="A0A820EVL8"/>
<keyword evidence="8" id="KW-1185">Reference proteome</keyword>
<dbReference type="GO" id="GO:0051225">
    <property type="term" value="P:spindle assembly"/>
    <property type="evidence" value="ECO:0007669"/>
    <property type="project" value="TreeGrafter"/>
</dbReference>
<gene>
    <name evidence="7" type="ORF">UJA718_LOCUS9609</name>
</gene>
<proteinExistence type="inferred from homology"/>
<dbReference type="GO" id="GO:0051321">
    <property type="term" value="P:meiotic cell cycle"/>
    <property type="evidence" value="ECO:0007669"/>
    <property type="project" value="TreeGrafter"/>
</dbReference>
<dbReference type="GO" id="GO:0000922">
    <property type="term" value="C:spindle pole"/>
    <property type="evidence" value="ECO:0007669"/>
    <property type="project" value="InterPro"/>
</dbReference>
<dbReference type="InterPro" id="IPR041470">
    <property type="entry name" value="GCP_N"/>
</dbReference>
<name>A0A820EVL8_9BILA</name>
<accession>A0A820EVL8</accession>
<dbReference type="GO" id="GO:0000278">
    <property type="term" value="P:mitotic cell cycle"/>
    <property type="evidence" value="ECO:0007669"/>
    <property type="project" value="TreeGrafter"/>
</dbReference>
<comment type="subcellular location">
    <subcellularLocation>
        <location evidence="1 5">Cytoplasm</location>
        <location evidence="1 5">Cytoskeleton</location>
        <location evidence="1 5">Microtubule organizing center</location>
    </subcellularLocation>
</comment>
<evidence type="ECO:0000256" key="4">
    <source>
        <dbReference type="ARBA" id="ARBA00023212"/>
    </source>
</evidence>
<dbReference type="GO" id="GO:0000930">
    <property type="term" value="C:gamma-tubulin complex"/>
    <property type="evidence" value="ECO:0007669"/>
    <property type="project" value="TreeGrafter"/>
</dbReference>
<evidence type="ECO:0000256" key="2">
    <source>
        <dbReference type="ARBA" id="ARBA00022490"/>
    </source>
</evidence>
<protein>
    <recommendedName>
        <fullName evidence="5">Gamma-tubulin complex component</fullName>
    </recommendedName>
</protein>
<reference evidence="7" key="1">
    <citation type="submission" date="2021-02" db="EMBL/GenBank/DDBJ databases">
        <authorList>
            <person name="Nowell W R."/>
        </authorList>
    </citation>
    <scope>NUCLEOTIDE SEQUENCE</scope>
</reference>
<feature type="domain" description="Gamma tubulin complex component protein N-terminal" evidence="6">
    <location>
        <begin position="3"/>
        <end position="202"/>
    </location>
</feature>
<dbReference type="Pfam" id="PF17681">
    <property type="entry name" value="GCP_N_terminal"/>
    <property type="match status" value="1"/>
</dbReference>